<dbReference type="Pfam" id="PF13032">
    <property type="entry name" value="RNaseH_pPIWI_RE"/>
    <property type="match status" value="1"/>
</dbReference>
<feature type="region of interest" description="Disordered" evidence="1">
    <location>
        <begin position="1"/>
        <end position="21"/>
    </location>
</feature>
<protein>
    <submittedName>
        <fullName evidence="3">DUF3893 domain-containing protein</fullName>
    </submittedName>
</protein>
<comment type="caution">
    <text evidence="3">The sequence shown here is derived from an EMBL/GenBank/DDBJ whole genome shotgun (WGS) entry which is preliminary data.</text>
</comment>
<dbReference type="Proteomes" id="UP000675781">
    <property type="component" value="Unassembled WGS sequence"/>
</dbReference>
<dbReference type="RefSeq" id="WP_212534334.1">
    <property type="nucleotide sequence ID" value="NZ_JAGSOG010000821.1"/>
</dbReference>
<accession>A0A941EZ68</accession>
<evidence type="ECO:0000256" key="1">
    <source>
        <dbReference type="SAM" id="MobiDB-lite"/>
    </source>
</evidence>
<keyword evidence="4" id="KW-1185">Reference proteome</keyword>
<organism evidence="3 4">
    <name type="scientific">Actinospica durhamensis</name>
    <dbReference type="NCBI Taxonomy" id="1508375"/>
    <lineage>
        <taxon>Bacteria</taxon>
        <taxon>Bacillati</taxon>
        <taxon>Actinomycetota</taxon>
        <taxon>Actinomycetes</taxon>
        <taxon>Catenulisporales</taxon>
        <taxon>Actinospicaceae</taxon>
        <taxon>Actinospica</taxon>
    </lineage>
</organism>
<reference evidence="3" key="1">
    <citation type="submission" date="2021-04" db="EMBL/GenBank/DDBJ databases">
        <title>Genome based classification of Actinospica acidithermotolerans sp. nov., an actinobacterium isolated from an Indonesian hot spring.</title>
        <authorList>
            <person name="Kusuma A.B."/>
            <person name="Putra K.E."/>
            <person name="Nafisah S."/>
            <person name="Loh J."/>
            <person name="Nouioui I."/>
            <person name="Goodfellow M."/>
        </authorList>
    </citation>
    <scope>NUCLEOTIDE SEQUENCE</scope>
    <source>
        <strain evidence="3">CSCA 57</strain>
    </source>
</reference>
<name>A0A941EZ68_9ACTN</name>
<gene>
    <name evidence="3" type="ORF">KDL01_42405</name>
</gene>
<sequence length="137" mass="15893">ACRRAWPGLHNNKQGATENTHDDRLWLPTQGLGTQPVSIIRLNCFQAEMPRLAYVTETQKNGEQKMIKTSSDLYYPAGKPEGHPYFLFTQPRNYGKKRYGQHKTRWRAELAKKSGTDGDFEENELNSPWYTMTTREI</sequence>
<evidence type="ECO:0000313" key="4">
    <source>
        <dbReference type="Proteomes" id="UP000675781"/>
    </source>
</evidence>
<feature type="domain" description="pPIWI-RE RNaseH" evidence="2">
    <location>
        <begin position="1"/>
        <end position="137"/>
    </location>
</feature>
<evidence type="ECO:0000313" key="3">
    <source>
        <dbReference type="EMBL" id="MBR7839961.1"/>
    </source>
</evidence>
<proteinExistence type="predicted"/>
<feature type="non-terminal residue" evidence="3">
    <location>
        <position position="1"/>
    </location>
</feature>
<dbReference type="InterPro" id="IPR024996">
    <property type="entry name" value="RNaseH_pPIWI_RE"/>
</dbReference>
<evidence type="ECO:0000259" key="2">
    <source>
        <dbReference type="Pfam" id="PF13032"/>
    </source>
</evidence>
<dbReference type="AlphaFoldDB" id="A0A941EZ68"/>
<feature type="non-terminal residue" evidence="3">
    <location>
        <position position="137"/>
    </location>
</feature>
<dbReference type="EMBL" id="JAGSOG010000821">
    <property type="protein sequence ID" value="MBR7839961.1"/>
    <property type="molecule type" value="Genomic_DNA"/>
</dbReference>